<keyword evidence="3" id="KW-0547">Nucleotide-binding</keyword>
<dbReference type="SUPFAM" id="SSF52440">
    <property type="entry name" value="PreATP-grasp domain"/>
    <property type="match status" value="1"/>
</dbReference>
<keyword evidence="2" id="KW-0479">Metal-binding</keyword>
<organism evidence="7 8">
    <name type="scientific">Novosphingobium nitrogenifigens DSM 19370</name>
    <dbReference type="NCBI Taxonomy" id="983920"/>
    <lineage>
        <taxon>Bacteria</taxon>
        <taxon>Pseudomonadati</taxon>
        <taxon>Pseudomonadota</taxon>
        <taxon>Alphaproteobacteria</taxon>
        <taxon>Sphingomonadales</taxon>
        <taxon>Sphingomonadaceae</taxon>
        <taxon>Novosphingobium</taxon>
    </lineage>
</organism>
<feature type="domain" description="Glutathionylspermidine synthase pre-ATP-grasp-like" evidence="6">
    <location>
        <begin position="12"/>
        <end position="270"/>
    </location>
</feature>
<dbReference type="GO" id="GO:0005524">
    <property type="term" value="F:ATP binding"/>
    <property type="evidence" value="ECO:0007669"/>
    <property type="project" value="UniProtKB-KW"/>
</dbReference>
<keyword evidence="1" id="KW-0436">Ligase</keyword>
<keyword evidence="8" id="KW-1185">Reference proteome</keyword>
<dbReference type="InterPro" id="IPR005494">
    <property type="entry name" value="GSPS_pre-ATP-grasp-like_dom"/>
</dbReference>
<name>F1Z3D5_9SPHN</name>
<dbReference type="GO" id="GO:0016874">
    <property type="term" value="F:ligase activity"/>
    <property type="evidence" value="ECO:0007669"/>
    <property type="project" value="UniProtKB-KW"/>
</dbReference>
<dbReference type="STRING" id="983920.Y88_3381"/>
<dbReference type="RefSeq" id="WP_008072060.1">
    <property type="nucleotide sequence ID" value="NZ_AQWK01000027.1"/>
</dbReference>
<dbReference type="SUPFAM" id="SSF56059">
    <property type="entry name" value="Glutathione synthetase ATP-binding domain-like"/>
    <property type="match status" value="1"/>
</dbReference>
<accession>F1Z3D5</accession>
<reference evidence="7 8" key="1">
    <citation type="journal article" date="2012" name="J. Bacteriol.">
        <title>Draft Genome Sequence of Novosphingobium nitrogenifigens Y88T.</title>
        <authorList>
            <person name="Strabala T.J."/>
            <person name="Macdonald L."/>
            <person name="Liu V."/>
            <person name="Smit A.M."/>
        </authorList>
    </citation>
    <scope>NUCLEOTIDE SEQUENCE [LARGE SCALE GENOMIC DNA]</scope>
    <source>
        <strain evidence="7 8">DSM 19370</strain>
    </source>
</reference>
<dbReference type="FunCoup" id="F1Z3D5">
    <property type="interactions" value="78"/>
</dbReference>
<dbReference type="InterPro" id="IPR016185">
    <property type="entry name" value="PreATP-grasp_dom_sf"/>
</dbReference>
<evidence type="ECO:0000256" key="2">
    <source>
        <dbReference type="ARBA" id="ARBA00022723"/>
    </source>
</evidence>
<evidence type="ECO:0000313" key="7">
    <source>
        <dbReference type="EMBL" id="EGD60878.1"/>
    </source>
</evidence>
<dbReference type="EMBL" id="AEWJ01000004">
    <property type="protein sequence ID" value="EGD60878.1"/>
    <property type="molecule type" value="Genomic_DNA"/>
</dbReference>
<dbReference type="Proteomes" id="UP000004728">
    <property type="component" value="Unassembled WGS sequence"/>
</dbReference>
<comment type="caution">
    <text evidence="7">The sequence shown here is derived from an EMBL/GenBank/DDBJ whole genome shotgun (WGS) entry which is preliminary data.</text>
</comment>
<dbReference type="AlphaFoldDB" id="F1Z3D5"/>
<evidence type="ECO:0000259" key="6">
    <source>
        <dbReference type="Pfam" id="PF03738"/>
    </source>
</evidence>
<dbReference type="HOGENOM" id="CLU_059175_0_0_5"/>
<evidence type="ECO:0000256" key="5">
    <source>
        <dbReference type="ARBA" id="ARBA00022842"/>
    </source>
</evidence>
<evidence type="ECO:0000313" key="8">
    <source>
        <dbReference type="Proteomes" id="UP000004728"/>
    </source>
</evidence>
<gene>
    <name evidence="7" type="ORF">Y88_3381</name>
</gene>
<sequence>MQRHAIAPRAGWQRRVEDLGFLWHTDGGEAYWAEDAFYSFTGHEVGRIGAACEELYAMFVNAGEHIVAHRRWGEFGIPDWCVPLIERDWAGEPPALDYGRFDLGIGHDGAIKLFEFNCDTPTALVEASVIQWFWKEEVFPALDQFNRIHEALVERWQAIAPQLPGGHVHFAHVPDRVGEDTLTTAYMMDVAGEAGLAATRLTMREIGWQAGPGGGFFDMADQPIATLWKLYPWEWLTAEAFGRHIAEDPSGTLWLEPIWKMIWSNKASLRCCKRRCSMVCFLMAVRWAWICRSRPK</sequence>
<dbReference type="Pfam" id="PF03738">
    <property type="entry name" value="GSP_synth"/>
    <property type="match status" value="1"/>
</dbReference>
<proteinExistence type="predicted"/>
<dbReference type="eggNOG" id="COG0754">
    <property type="taxonomic scope" value="Bacteria"/>
</dbReference>
<keyword evidence="4" id="KW-0067">ATP-binding</keyword>
<evidence type="ECO:0000256" key="1">
    <source>
        <dbReference type="ARBA" id="ARBA00022598"/>
    </source>
</evidence>
<keyword evidence="5" id="KW-0460">Magnesium</keyword>
<protein>
    <submittedName>
        <fullName evidence="7">Glutathionylspermidine synthase</fullName>
    </submittedName>
</protein>
<evidence type="ECO:0000256" key="3">
    <source>
        <dbReference type="ARBA" id="ARBA00022741"/>
    </source>
</evidence>
<evidence type="ECO:0000256" key="4">
    <source>
        <dbReference type="ARBA" id="ARBA00022840"/>
    </source>
</evidence>
<dbReference type="InParanoid" id="F1Z3D5"/>
<dbReference type="OrthoDB" id="9765517at2"/>
<dbReference type="GO" id="GO:0046872">
    <property type="term" value="F:metal ion binding"/>
    <property type="evidence" value="ECO:0007669"/>
    <property type="project" value="UniProtKB-KW"/>
</dbReference>